<dbReference type="PRINTS" id="PR00344">
    <property type="entry name" value="BCTRLSENSOR"/>
</dbReference>
<dbReference type="OrthoDB" id="607558at2"/>
<gene>
    <name evidence="9" type="ORF">DXN05_20985</name>
</gene>
<dbReference type="NCBIfam" id="TIGR00229">
    <property type="entry name" value="sensory_box"/>
    <property type="match status" value="2"/>
</dbReference>
<dbReference type="InterPro" id="IPR013655">
    <property type="entry name" value="PAS_fold_3"/>
</dbReference>
<dbReference type="EMBL" id="QTJU01000010">
    <property type="protein sequence ID" value="RFM26385.1"/>
    <property type="molecule type" value="Genomic_DNA"/>
</dbReference>
<keyword evidence="5" id="KW-0418">Kinase</keyword>
<dbReference type="CDD" id="cd00130">
    <property type="entry name" value="PAS"/>
    <property type="match status" value="1"/>
</dbReference>
<dbReference type="InterPro" id="IPR052162">
    <property type="entry name" value="Sensor_kinase/Photoreceptor"/>
</dbReference>
<dbReference type="Pfam" id="PF08447">
    <property type="entry name" value="PAS_3"/>
    <property type="match status" value="1"/>
</dbReference>
<evidence type="ECO:0000259" key="7">
    <source>
        <dbReference type="PROSITE" id="PS50112"/>
    </source>
</evidence>
<evidence type="ECO:0000259" key="8">
    <source>
        <dbReference type="PROSITE" id="PS50113"/>
    </source>
</evidence>
<dbReference type="Gene3D" id="3.30.450.20">
    <property type="entry name" value="PAS domain"/>
    <property type="match status" value="3"/>
</dbReference>
<organism evidence="9 10">
    <name type="scientific">Deminuibacter soli</name>
    <dbReference type="NCBI Taxonomy" id="2291815"/>
    <lineage>
        <taxon>Bacteria</taxon>
        <taxon>Pseudomonadati</taxon>
        <taxon>Bacteroidota</taxon>
        <taxon>Chitinophagia</taxon>
        <taxon>Chitinophagales</taxon>
        <taxon>Chitinophagaceae</taxon>
        <taxon>Deminuibacter</taxon>
    </lineage>
</organism>
<dbReference type="InterPro" id="IPR036097">
    <property type="entry name" value="HisK_dim/P_sf"/>
</dbReference>
<dbReference type="InterPro" id="IPR036890">
    <property type="entry name" value="HATPase_C_sf"/>
</dbReference>
<comment type="caution">
    <text evidence="9">The sequence shown here is derived from an EMBL/GenBank/DDBJ whole genome shotgun (WGS) entry which is preliminary data.</text>
</comment>
<evidence type="ECO:0000256" key="1">
    <source>
        <dbReference type="ARBA" id="ARBA00000085"/>
    </source>
</evidence>
<dbReference type="InterPro" id="IPR005467">
    <property type="entry name" value="His_kinase_dom"/>
</dbReference>
<evidence type="ECO:0000256" key="5">
    <source>
        <dbReference type="ARBA" id="ARBA00022777"/>
    </source>
</evidence>
<dbReference type="InterPro" id="IPR003661">
    <property type="entry name" value="HisK_dim/P_dom"/>
</dbReference>
<accession>A0A3E1NEH5</accession>
<evidence type="ECO:0000259" key="6">
    <source>
        <dbReference type="PROSITE" id="PS50109"/>
    </source>
</evidence>
<feature type="domain" description="PAC" evidence="8">
    <location>
        <begin position="376"/>
        <end position="429"/>
    </location>
</feature>
<sequence>MNSIELDFALAKARHIAFKTQLRLYLYSLAGTEAPDVSDRACHVYKWLHEHALPSYGHIPEIHQLEKAHSELHHFAEKLVHLHQQGNTAGAQQGLSQLELLSAHLLALLDVAETQLRMETSATPAGMEATPADYNELLQLKQQINQLYEHIQLQNSEWLNTAIAHNSPDGRFFSIVEQAPAGITIFRGKDLVVEMANAAYLEIINKTAAQFVGRPLFEVLPEVRPMVEPLLLGVLHTGIPYYGSEFAAVLNRFGQLQTCYFNFVYQPLRELDDHISGVIVVAHEVTSLVHAKYELNQREAHFRSLVTQSPIAMTIFKGPDFVIDMANNTLLNNIWKKTAAEVHGKKLLDVFPELEGQRYPRLLQQVRDTGKAYSEKEAIAWVQNPEGLKKYYLDFEYAPLFENDGSVDAIMVTVSDITERKEIELALRASEEKFRLLTDTMPQLVWTADSDGQINYFSEAIMAYAGLPVSELLGDQWLELVHADDREASVTSWRKAVSNGADYHTEHRFRKHTGEYRWHLTRAKALKNADGSVSMWVGSSTDIHAHRLFTNRLEEQVLVRTQELKKSNEELLSSNNELAQFAYVASHDLQEPLRKIKTFVSRILETEQQLSTGGKHYFDRIHVSAARMQQLITDLLAFSKTSNDGTSPETVDLNLLLQHVLDNLSEPIHEKGAQVHIGRLPTLFVTRFQFEQLFTNLLSNALKFAREGIAPVININAAIISGTSIPHSGADTTAPYHHISIADNGIGFEQEFSERIFLVFQRLHLKTAYEGTGIGLAICKKIAENHNGIITAEGRPGAGATFHLYFPVE</sequence>
<dbReference type="Pfam" id="PF02518">
    <property type="entry name" value="HATPase_c"/>
    <property type="match status" value="1"/>
</dbReference>
<dbReference type="InterPro" id="IPR013656">
    <property type="entry name" value="PAS_4"/>
</dbReference>
<evidence type="ECO:0000313" key="10">
    <source>
        <dbReference type="Proteomes" id="UP000261284"/>
    </source>
</evidence>
<dbReference type="RefSeq" id="WP_116849257.1">
    <property type="nucleotide sequence ID" value="NZ_QTJU01000010.1"/>
</dbReference>
<dbReference type="PANTHER" id="PTHR43304">
    <property type="entry name" value="PHYTOCHROME-LIKE PROTEIN CPH1"/>
    <property type="match status" value="1"/>
</dbReference>
<evidence type="ECO:0000256" key="2">
    <source>
        <dbReference type="ARBA" id="ARBA00012438"/>
    </source>
</evidence>
<dbReference type="Gene3D" id="1.20.120.30">
    <property type="entry name" value="Aspartate receptor, ligand-binding domain"/>
    <property type="match status" value="1"/>
</dbReference>
<protein>
    <recommendedName>
        <fullName evidence="2">histidine kinase</fullName>
        <ecNumber evidence="2">2.7.13.3</ecNumber>
    </recommendedName>
</protein>
<dbReference type="PANTHER" id="PTHR43304:SF1">
    <property type="entry name" value="PAC DOMAIN-CONTAINING PROTEIN"/>
    <property type="match status" value="1"/>
</dbReference>
<dbReference type="Pfam" id="PF08448">
    <property type="entry name" value="PAS_4"/>
    <property type="match status" value="2"/>
</dbReference>
<dbReference type="PROSITE" id="PS50109">
    <property type="entry name" value="HIS_KIN"/>
    <property type="match status" value="1"/>
</dbReference>
<keyword evidence="3" id="KW-0597">Phosphoprotein</keyword>
<evidence type="ECO:0000256" key="4">
    <source>
        <dbReference type="ARBA" id="ARBA00022679"/>
    </source>
</evidence>
<keyword evidence="10" id="KW-1185">Reference proteome</keyword>
<dbReference type="AlphaFoldDB" id="A0A3E1NEH5"/>
<dbReference type="Gene3D" id="1.10.287.130">
    <property type="match status" value="1"/>
</dbReference>
<dbReference type="Gene3D" id="3.30.565.10">
    <property type="entry name" value="Histidine kinase-like ATPase, C-terminal domain"/>
    <property type="match status" value="1"/>
</dbReference>
<dbReference type="EC" id="2.7.13.3" evidence="2"/>
<dbReference type="PROSITE" id="PS50113">
    <property type="entry name" value="PAC"/>
    <property type="match status" value="2"/>
</dbReference>
<dbReference type="InterPro" id="IPR035965">
    <property type="entry name" value="PAS-like_dom_sf"/>
</dbReference>
<dbReference type="Proteomes" id="UP000261284">
    <property type="component" value="Unassembled WGS sequence"/>
</dbReference>
<dbReference type="SMART" id="SM00388">
    <property type="entry name" value="HisKA"/>
    <property type="match status" value="1"/>
</dbReference>
<name>A0A3E1NEH5_9BACT</name>
<dbReference type="SUPFAM" id="SSF47384">
    <property type="entry name" value="Homodimeric domain of signal transducing histidine kinase"/>
    <property type="match status" value="1"/>
</dbReference>
<dbReference type="GO" id="GO:0000155">
    <property type="term" value="F:phosphorelay sensor kinase activity"/>
    <property type="evidence" value="ECO:0007669"/>
    <property type="project" value="InterPro"/>
</dbReference>
<evidence type="ECO:0000313" key="9">
    <source>
        <dbReference type="EMBL" id="RFM26385.1"/>
    </source>
</evidence>
<dbReference type="FunFam" id="3.30.450.20:FF:000099">
    <property type="entry name" value="Sensory box sensor histidine kinase"/>
    <property type="match status" value="1"/>
</dbReference>
<dbReference type="CDD" id="cd00082">
    <property type="entry name" value="HisKA"/>
    <property type="match status" value="1"/>
</dbReference>
<comment type="catalytic activity">
    <reaction evidence="1">
        <text>ATP + protein L-histidine = ADP + protein N-phospho-L-histidine.</text>
        <dbReference type="EC" id="2.7.13.3"/>
    </reaction>
</comment>
<keyword evidence="4" id="KW-0808">Transferase</keyword>
<dbReference type="SMART" id="SM00091">
    <property type="entry name" value="PAS"/>
    <property type="match status" value="3"/>
</dbReference>
<feature type="domain" description="Histidine kinase" evidence="6">
    <location>
        <begin position="584"/>
        <end position="809"/>
    </location>
</feature>
<dbReference type="SMART" id="SM00387">
    <property type="entry name" value="HATPase_c"/>
    <property type="match status" value="1"/>
</dbReference>
<reference evidence="9 10" key="1">
    <citation type="submission" date="2018-08" db="EMBL/GenBank/DDBJ databases">
        <title>Chitinophagaceae sp. K23C18032701, a novel bacterium isolated from forest soil.</title>
        <authorList>
            <person name="Wang C."/>
        </authorList>
    </citation>
    <scope>NUCLEOTIDE SEQUENCE [LARGE SCALE GENOMIC DNA]</scope>
    <source>
        <strain evidence="9 10">K23C18032701</strain>
    </source>
</reference>
<proteinExistence type="predicted"/>
<dbReference type="InterPro" id="IPR004358">
    <property type="entry name" value="Sig_transdc_His_kin-like_C"/>
</dbReference>
<evidence type="ECO:0000256" key="3">
    <source>
        <dbReference type="ARBA" id="ARBA00022553"/>
    </source>
</evidence>
<dbReference type="PROSITE" id="PS50112">
    <property type="entry name" value="PAS"/>
    <property type="match status" value="1"/>
</dbReference>
<dbReference type="Pfam" id="PF00512">
    <property type="entry name" value="HisKA"/>
    <property type="match status" value="1"/>
</dbReference>
<dbReference type="InterPro" id="IPR001610">
    <property type="entry name" value="PAC"/>
</dbReference>
<dbReference type="SUPFAM" id="SSF55785">
    <property type="entry name" value="PYP-like sensor domain (PAS domain)"/>
    <property type="match status" value="3"/>
</dbReference>
<dbReference type="InterPro" id="IPR003594">
    <property type="entry name" value="HATPase_dom"/>
</dbReference>
<dbReference type="InterPro" id="IPR000700">
    <property type="entry name" value="PAS-assoc_C"/>
</dbReference>
<feature type="domain" description="PAC" evidence="8">
    <location>
        <begin position="503"/>
        <end position="555"/>
    </location>
</feature>
<dbReference type="SMART" id="SM00086">
    <property type="entry name" value="PAC"/>
    <property type="match status" value="2"/>
</dbReference>
<dbReference type="InterPro" id="IPR000014">
    <property type="entry name" value="PAS"/>
</dbReference>
<dbReference type="SUPFAM" id="SSF55874">
    <property type="entry name" value="ATPase domain of HSP90 chaperone/DNA topoisomerase II/histidine kinase"/>
    <property type="match status" value="1"/>
</dbReference>
<feature type="domain" description="PAS" evidence="7">
    <location>
        <begin position="430"/>
        <end position="500"/>
    </location>
</feature>